<dbReference type="InterPro" id="IPR006076">
    <property type="entry name" value="FAD-dep_OxRdtase"/>
</dbReference>
<evidence type="ECO:0000313" key="3">
    <source>
        <dbReference type="EMBL" id="SFV76972.1"/>
    </source>
</evidence>
<keyword evidence="1 3" id="KW-0560">Oxidoreductase</keyword>
<dbReference type="EMBL" id="FPHR01000014">
    <property type="protein sequence ID" value="SFV76972.1"/>
    <property type="molecule type" value="Genomic_DNA"/>
</dbReference>
<sequence length="329" mass="36745">MSDCLIVGGGIIGMMSARSLALSGAKVTILDQSKCAQESSWAGGGIISPLYPWKYDKLTNELSQASQLVYEQLCVQIFEDTGLDPQYLKSGLLMMDEFDTVEAKSWMQEHQLNYQVHEDGALFEHVAQVRNPRLLKALKADVISKGVTIIEQTKVEQLLVRNNQSLGVKTPYKNYLSDSVVVCSGAWSSQWLELTQEVFPVKGQMIVLKSDPGMVNHIILDQGRYIIPRKDGRILVGSTMQNVGFDRSIDEQTRQSLHEFASKRFSSLAKAKVEHHWSGFRPASKSAKVLLGKHANFDNVYLNTGHFRNGLNMAPESAKRITQIITNEN</sequence>
<accession>A0A1W1D939</accession>
<dbReference type="GO" id="GO:0005737">
    <property type="term" value="C:cytoplasm"/>
    <property type="evidence" value="ECO:0007669"/>
    <property type="project" value="TreeGrafter"/>
</dbReference>
<evidence type="ECO:0000256" key="1">
    <source>
        <dbReference type="ARBA" id="ARBA00023002"/>
    </source>
</evidence>
<reference evidence="3" key="1">
    <citation type="submission" date="2016-10" db="EMBL/GenBank/DDBJ databases">
        <authorList>
            <person name="de Groot N.N."/>
        </authorList>
    </citation>
    <scope>NUCLEOTIDE SEQUENCE</scope>
</reference>
<name>A0A1W1D939_9ZZZZ</name>
<evidence type="ECO:0000259" key="2">
    <source>
        <dbReference type="Pfam" id="PF01266"/>
    </source>
</evidence>
<protein>
    <submittedName>
        <fullName evidence="3">Glycine oxidase ThiO</fullName>
        <ecNumber evidence="3">1.4.3.19</ecNumber>
    </submittedName>
</protein>
<dbReference type="SUPFAM" id="SSF54373">
    <property type="entry name" value="FAD-linked reductases, C-terminal domain"/>
    <property type="match status" value="1"/>
</dbReference>
<dbReference type="PANTHER" id="PTHR13847">
    <property type="entry name" value="SARCOSINE DEHYDROGENASE-RELATED"/>
    <property type="match status" value="1"/>
</dbReference>
<dbReference type="PANTHER" id="PTHR13847:SF289">
    <property type="entry name" value="GLYCINE OXIDASE"/>
    <property type="match status" value="1"/>
</dbReference>
<gene>
    <name evidence="3" type="ORF">MNB_SUP05-4-129</name>
</gene>
<dbReference type="AlphaFoldDB" id="A0A1W1D939"/>
<proteinExistence type="predicted"/>
<dbReference type="InterPro" id="IPR036188">
    <property type="entry name" value="FAD/NAD-bd_sf"/>
</dbReference>
<dbReference type="EC" id="1.4.3.19" evidence="3"/>
<feature type="domain" description="FAD dependent oxidoreductase" evidence="2">
    <location>
        <begin position="3"/>
        <end position="323"/>
    </location>
</feature>
<dbReference type="Gene3D" id="3.30.9.10">
    <property type="entry name" value="D-Amino Acid Oxidase, subunit A, domain 2"/>
    <property type="match status" value="1"/>
</dbReference>
<dbReference type="SUPFAM" id="SSF51905">
    <property type="entry name" value="FAD/NAD(P)-binding domain"/>
    <property type="match status" value="1"/>
</dbReference>
<dbReference type="Gene3D" id="3.50.50.60">
    <property type="entry name" value="FAD/NAD(P)-binding domain"/>
    <property type="match status" value="1"/>
</dbReference>
<dbReference type="Pfam" id="PF01266">
    <property type="entry name" value="DAO"/>
    <property type="match status" value="1"/>
</dbReference>
<dbReference type="GO" id="GO:0043799">
    <property type="term" value="F:glycine oxidase activity"/>
    <property type="evidence" value="ECO:0007669"/>
    <property type="project" value="UniProtKB-EC"/>
</dbReference>
<organism evidence="3">
    <name type="scientific">hydrothermal vent metagenome</name>
    <dbReference type="NCBI Taxonomy" id="652676"/>
    <lineage>
        <taxon>unclassified sequences</taxon>
        <taxon>metagenomes</taxon>
        <taxon>ecological metagenomes</taxon>
    </lineage>
</organism>